<sequence length="624" mass="72294">MKIKRLSDDIIMKIAAGEVITGTYAVVKELVENSIDSDSNDIKISIKDGGKTYIKVEDNGFGMNEENILAAVQPHTTSKLNQLNDLYALNTYGFRGEALSSICQVSRMTIISKEEDEKLGTKIDFIAGKKVNIEKVPIKNNSGTIIEVYDLFFNVPARRKFLKSSSAESRNVTEIVEKFIASSNISYSYYRNDKMIYNVQKDMKLENKLNIIYPEWKKDGFISVNRDDGWIKVKGMISNPKYTRNNRTGQNFFVNNRYIKSGAIFTVFEAGYAHMLEKGRHPYGFLFVEISPDEVDVNVHPQKLEVKFSDNTSVMNIIKGAIRDSLNEQTKFEINFVEKSFNDQNEINNYYIKEEKSPNEKIEKSYNKEYILNENIPNKKNIEYLEENNDNSFEYKKKIDNYNSKINYDIKKEKLYNFDKLSENKNYEIKNENNINYNIRIIGISNQRYIIAESLEKLFLIDFHAAHERVIFEKLKEQFINEGRINKKMILIPEIIQFDNITYEIIKENIVYFDKMGIGLEILEENKIKINSTPGNMKVKDINSLILDMANLIRLKGIDSIDNIYDDTIATMSCRAAVKTGDDFLGADKLLEDIKKYNLLTCPHGRPITMEINFSKIDSYFKRT</sequence>
<dbReference type="GO" id="GO:0030983">
    <property type="term" value="F:mismatched DNA binding"/>
    <property type="evidence" value="ECO:0007669"/>
    <property type="project" value="InterPro"/>
</dbReference>
<dbReference type="Gene3D" id="3.30.565.10">
    <property type="entry name" value="Histidine kinase-like ATPase, C-terminal domain"/>
    <property type="match status" value="1"/>
</dbReference>
<dbReference type="SMART" id="SM00853">
    <property type="entry name" value="MutL_C"/>
    <property type="match status" value="1"/>
</dbReference>
<dbReference type="GO" id="GO:0140664">
    <property type="term" value="F:ATP-dependent DNA damage sensor activity"/>
    <property type="evidence" value="ECO:0007669"/>
    <property type="project" value="InterPro"/>
</dbReference>
<dbReference type="InterPro" id="IPR014790">
    <property type="entry name" value="MutL_C"/>
</dbReference>
<dbReference type="HAMAP" id="MF_00149">
    <property type="entry name" value="DNA_mis_repair"/>
    <property type="match status" value="1"/>
</dbReference>
<dbReference type="GO" id="GO:0006298">
    <property type="term" value="P:mismatch repair"/>
    <property type="evidence" value="ECO:0007669"/>
    <property type="project" value="UniProtKB-UniRule"/>
</dbReference>
<dbReference type="PANTHER" id="PTHR10073:SF12">
    <property type="entry name" value="DNA MISMATCH REPAIR PROTEIN MLH1"/>
    <property type="match status" value="1"/>
</dbReference>
<dbReference type="GO" id="GO:0016887">
    <property type="term" value="F:ATP hydrolysis activity"/>
    <property type="evidence" value="ECO:0007669"/>
    <property type="project" value="InterPro"/>
</dbReference>
<comment type="similarity">
    <text evidence="1 4">Belongs to the DNA mismatch repair MutL/HexB family.</text>
</comment>
<dbReference type="Gene3D" id="3.30.1370.100">
    <property type="entry name" value="MutL, C-terminal domain, regulatory subdomain"/>
    <property type="match status" value="1"/>
</dbReference>
<dbReference type="SUPFAM" id="SSF118116">
    <property type="entry name" value="DNA mismatch repair protein MutL"/>
    <property type="match status" value="1"/>
</dbReference>
<dbReference type="InterPro" id="IPR013507">
    <property type="entry name" value="DNA_mismatch_S5_2-like"/>
</dbReference>
<dbReference type="PANTHER" id="PTHR10073">
    <property type="entry name" value="DNA MISMATCH REPAIR PROTEIN MLH, PMS, MUTL"/>
    <property type="match status" value="1"/>
</dbReference>
<evidence type="ECO:0000259" key="5">
    <source>
        <dbReference type="SMART" id="SM00853"/>
    </source>
</evidence>
<dbReference type="SMART" id="SM01340">
    <property type="entry name" value="DNA_mis_repair"/>
    <property type="match status" value="1"/>
</dbReference>
<evidence type="ECO:0000256" key="2">
    <source>
        <dbReference type="ARBA" id="ARBA00022763"/>
    </source>
</evidence>
<reference evidence="7 8" key="1">
    <citation type="submission" date="2018-05" db="EMBL/GenBank/DDBJ databases">
        <title>Genomic Encyclopedia of Type Strains, Phase IV (KMG-IV): sequencing the most valuable type-strain genomes for metagenomic binning, comparative biology and taxonomic classification.</title>
        <authorList>
            <person name="Goeker M."/>
        </authorList>
    </citation>
    <scope>NUCLEOTIDE SEQUENCE [LARGE SCALE GENOMIC DNA]</scope>
    <source>
        <strain evidence="7 8">DSM 24906</strain>
    </source>
</reference>
<dbReference type="SUPFAM" id="SSF55874">
    <property type="entry name" value="ATPase domain of HSP90 chaperone/DNA topoisomerase II/histidine kinase"/>
    <property type="match status" value="1"/>
</dbReference>
<proteinExistence type="inferred from homology"/>
<dbReference type="RefSeq" id="WP_109606596.1">
    <property type="nucleotide sequence ID" value="NZ_QGGI01000031.1"/>
</dbReference>
<evidence type="ECO:0000256" key="3">
    <source>
        <dbReference type="ARBA" id="ARBA00023204"/>
    </source>
</evidence>
<dbReference type="Gene3D" id="3.30.230.10">
    <property type="match status" value="1"/>
</dbReference>
<dbReference type="InterPro" id="IPR020568">
    <property type="entry name" value="Ribosomal_Su5_D2-typ_SF"/>
</dbReference>
<dbReference type="PROSITE" id="PS00058">
    <property type="entry name" value="DNA_MISMATCH_REPAIR_1"/>
    <property type="match status" value="1"/>
</dbReference>
<evidence type="ECO:0000313" key="7">
    <source>
        <dbReference type="EMBL" id="PWJ86115.1"/>
    </source>
</evidence>
<keyword evidence="2 4" id="KW-0227">DNA damage</keyword>
<dbReference type="InterPro" id="IPR002099">
    <property type="entry name" value="MutL/Mlh/PMS"/>
</dbReference>
<organism evidence="7 8">
    <name type="scientific">Oceanotoga teriensis</name>
    <dbReference type="NCBI Taxonomy" id="515440"/>
    <lineage>
        <taxon>Bacteria</taxon>
        <taxon>Thermotogati</taxon>
        <taxon>Thermotogota</taxon>
        <taxon>Thermotogae</taxon>
        <taxon>Petrotogales</taxon>
        <taxon>Petrotogaceae</taxon>
        <taxon>Oceanotoga</taxon>
    </lineage>
</organism>
<keyword evidence="8" id="KW-1185">Reference proteome</keyword>
<dbReference type="InterPro" id="IPR014721">
    <property type="entry name" value="Ribsml_uS5_D2-typ_fold_subgr"/>
</dbReference>
<evidence type="ECO:0000256" key="1">
    <source>
        <dbReference type="ARBA" id="ARBA00006082"/>
    </source>
</evidence>
<dbReference type="CDD" id="cd16926">
    <property type="entry name" value="HATPase_MutL-MLH-PMS-like"/>
    <property type="match status" value="1"/>
</dbReference>
<dbReference type="InterPro" id="IPR036890">
    <property type="entry name" value="HATPase_C_sf"/>
</dbReference>
<evidence type="ECO:0000313" key="8">
    <source>
        <dbReference type="Proteomes" id="UP000245921"/>
    </source>
</evidence>
<name>A0AA45C4I6_9BACT</name>
<dbReference type="Proteomes" id="UP000245921">
    <property type="component" value="Unassembled WGS sequence"/>
</dbReference>
<dbReference type="InterPro" id="IPR037198">
    <property type="entry name" value="MutL_C_sf"/>
</dbReference>
<dbReference type="FunFam" id="3.30.565.10:FF:000003">
    <property type="entry name" value="DNA mismatch repair endonuclease MutL"/>
    <property type="match status" value="1"/>
</dbReference>
<dbReference type="NCBIfam" id="TIGR00585">
    <property type="entry name" value="mutl"/>
    <property type="match status" value="1"/>
</dbReference>
<comment type="caution">
    <text evidence="7">The sequence shown here is derived from an EMBL/GenBank/DDBJ whole genome shotgun (WGS) entry which is preliminary data.</text>
</comment>
<dbReference type="CDD" id="cd00782">
    <property type="entry name" value="MutL_Trans"/>
    <property type="match status" value="1"/>
</dbReference>
<comment type="function">
    <text evidence="4">This protein is involved in the repair of mismatches in DNA. It is required for dam-dependent methyl-directed DNA mismatch repair. May act as a 'molecular matchmaker', a protein that promotes the formation of a stable complex between two or more DNA-binding proteins in an ATP-dependent manner without itself being part of a final effector complex.</text>
</comment>
<dbReference type="Gene3D" id="3.30.1540.20">
    <property type="entry name" value="MutL, C-terminal domain, dimerisation subdomain"/>
    <property type="match status" value="1"/>
</dbReference>
<dbReference type="Pfam" id="PF13589">
    <property type="entry name" value="HATPase_c_3"/>
    <property type="match status" value="1"/>
</dbReference>
<dbReference type="AlphaFoldDB" id="A0AA45C4I6"/>
<dbReference type="InterPro" id="IPR020667">
    <property type="entry name" value="DNA_mismatch_repair_MutL"/>
</dbReference>
<feature type="domain" description="DNA mismatch repair protein S5" evidence="6">
    <location>
        <begin position="209"/>
        <end position="327"/>
    </location>
</feature>
<dbReference type="SUPFAM" id="SSF54211">
    <property type="entry name" value="Ribosomal protein S5 domain 2-like"/>
    <property type="match status" value="1"/>
</dbReference>
<evidence type="ECO:0000256" key="4">
    <source>
        <dbReference type="HAMAP-Rule" id="MF_00149"/>
    </source>
</evidence>
<dbReference type="GO" id="GO:0005524">
    <property type="term" value="F:ATP binding"/>
    <property type="evidence" value="ECO:0007669"/>
    <property type="project" value="InterPro"/>
</dbReference>
<evidence type="ECO:0000259" key="6">
    <source>
        <dbReference type="SMART" id="SM01340"/>
    </source>
</evidence>
<accession>A0AA45C4I6</accession>
<dbReference type="GO" id="GO:0032300">
    <property type="term" value="C:mismatch repair complex"/>
    <property type="evidence" value="ECO:0007669"/>
    <property type="project" value="InterPro"/>
</dbReference>
<gene>
    <name evidence="4" type="primary">mutL</name>
    <name evidence="7" type="ORF">C7380_1317</name>
</gene>
<feature type="domain" description="MutL C-terminal dimerisation" evidence="5">
    <location>
        <begin position="441"/>
        <end position="584"/>
    </location>
</feature>
<dbReference type="InterPro" id="IPR014762">
    <property type="entry name" value="DNA_mismatch_repair_CS"/>
</dbReference>
<dbReference type="InterPro" id="IPR042120">
    <property type="entry name" value="MutL_C_dimsub"/>
</dbReference>
<dbReference type="Pfam" id="PF01119">
    <property type="entry name" value="DNA_mis_repair"/>
    <property type="match status" value="1"/>
</dbReference>
<dbReference type="InterPro" id="IPR038973">
    <property type="entry name" value="MutL/Mlh/Pms-like"/>
</dbReference>
<dbReference type="InterPro" id="IPR042121">
    <property type="entry name" value="MutL_C_regsub"/>
</dbReference>
<keyword evidence="3 4" id="KW-0234">DNA repair</keyword>
<protein>
    <recommendedName>
        <fullName evidence="4">DNA mismatch repair protein MutL</fullName>
    </recommendedName>
</protein>
<dbReference type="EMBL" id="QGGI01000031">
    <property type="protein sequence ID" value="PWJ86115.1"/>
    <property type="molecule type" value="Genomic_DNA"/>
</dbReference>
<dbReference type="Pfam" id="PF08676">
    <property type="entry name" value="MutL_C"/>
    <property type="match status" value="1"/>
</dbReference>